<dbReference type="CDD" id="cd00610">
    <property type="entry name" value="OAT_like"/>
    <property type="match status" value="1"/>
</dbReference>
<dbReference type="GO" id="GO:0030170">
    <property type="term" value="F:pyridoxal phosphate binding"/>
    <property type="evidence" value="ECO:0007669"/>
    <property type="project" value="InterPro"/>
</dbReference>
<dbReference type="GO" id="GO:0009102">
    <property type="term" value="P:biotin biosynthetic process"/>
    <property type="evidence" value="ECO:0007669"/>
    <property type="project" value="TreeGrafter"/>
</dbReference>
<dbReference type="Pfam" id="PF00202">
    <property type="entry name" value="Aminotran_3"/>
    <property type="match status" value="1"/>
</dbReference>
<accession>A0A381YVR5</accession>
<dbReference type="PANTHER" id="PTHR42684">
    <property type="entry name" value="ADENOSYLMETHIONINE-8-AMINO-7-OXONONANOATE AMINOTRANSFERASE"/>
    <property type="match status" value="1"/>
</dbReference>
<sequence length="300" mass="33144">SVSVEVSLKMALQYWYNKGLRDKTRFVTPRGGYHGDTFGAMAVCDPENGMHHLFSDVLPQHFFANRPTIGNTSEALLDLEKILKKNHQRIAAMILEPIVQGAGGMNIYEPEYLKGAKKLCDNYNVLLIVDEIATGFGRTGKLFGCEHADVSPDILCLGKSLTGGYMTMSAALTTAEVAETVGVLMHGPTFMGSPLSSSVANASIDLLLSSDWQTKVIEIEKILKKELLPLKSKETISDVRVIGAIGIIEFKQPLDMRSTQERLIGEGVWLRPYGKLLYTMPPFIISEDELKRITQAMSYI</sequence>
<dbReference type="Gene3D" id="3.90.1150.10">
    <property type="entry name" value="Aspartate Aminotransferase, domain 1"/>
    <property type="match status" value="1"/>
</dbReference>
<dbReference type="PROSITE" id="PS00600">
    <property type="entry name" value="AA_TRANSFER_CLASS_3"/>
    <property type="match status" value="1"/>
</dbReference>
<evidence type="ECO:0000256" key="2">
    <source>
        <dbReference type="ARBA" id="ARBA00022679"/>
    </source>
</evidence>
<dbReference type="InterPro" id="IPR015421">
    <property type="entry name" value="PyrdxlP-dep_Trfase_major"/>
</dbReference>
<dbReference type="SUPFAM" id="SSF53383">
    <property type="entry name" value="PLP-dependent transferases"/>
    <property type="match status" value="1"/>
</dbReference>
<dbReference type="InterPro" id="IPR015422">
    <property type="entry name" value="PyrdxlP-dep_Trfase_small"/>
</dbReference>
<evidence type="ECO:0000256" key="3">
    <source>
        <dbReference type="ARBA" id="ARBA00022898"/>
    </source>
</evidence>
<protein>
    <recommendedName>
        <fullName evidence="5">7,8-diamino-pelargonic acid aminotransferase</fullName>
    </recommendedName>
</protein>
<dbReference type="PANTHER" id="PTHR42684:SF17">
    <property type="entry name" value="ADENOSYLMETHIONINE-8-AMINO-7-OXONONANOATE AMINOTRANSFERASE"/>
    <property type="match status" value="1"/>
</dbReference>
<evidence type="ECO:0000313" key="4">
    <source>
        <dbReference type="EMBL" id="SVA81059.1"/>
    </source>
</evidence>
<name>A0A381YVR5_9ZZZZ</name>
<dbReference type="AlphaFoldDB" id="A0A381YVR5"/>
<dbReference type="InterPro" id="IPR005814">
    <property type="entry name" value="Aminotrans_3"/>
</dbReference>
<dbReference type="GO" id="GO:0004015">
    <property type="term" value="F:adenosylmethionine-8-amino-7-oxononanoate transaminase activity"/>
    <property type="evidence" value="ECO:0007669"/>
    <property type="project" value="TreeGrafter"/>
</dbReference>
<evidence type="ECO:0000256" key="1">
    <source>
        <dbReference type="ARBA" id="ARBA00022576"/>
    </source>
</evidence>
<reference evidence="4" key="1">
    <citation type="submission" date="2018-05" db="EMBL/GenBank/DDBJ databases">
        <authorList>
            <person name="Lanie J.A."/>
            <person name="Ng W.-L."/>
            <person name="Kazmierczak K.M."/>
            <person name="Andrzejewski T.M."/>
            <person name="Davidsen T.M."/>
            <person name="Wayne K.J."/>
            <person name="Tettelin H."/>
            <person name="Glass J.I."/>
            <person name="Rusch D."/>
            <person name="Podicherti R."/>
            <person name="Tsui H.-C.T."/>
            <person name="Winkler M.E."/>
        </authorList>
    </citation>
    <scope>NUCLEOTIDE SEQUENCE</scope>
</reference>
<dbReference type="InterPro" id="IPR049704">
    <property type="entry name" value="Aminotrans_3_PPA_site"/>
</dbReference>
<organism evidence="4">
    <name type="scientific">marine metagenome</name>
    <dbReference type="NCBI Taxonomy" id="408172"/>
    <lineage>
        <taxon>unclassified sequences</taxon>
        <taxon>metagenomes</taxon>
        <taxon>ecological metagenomes</taxon>
    </lineage>
</organism>
<dbReference type="EMBL" id="UINC01019175">
    <property type="protein sequence ID" value="SVA81059.1"/>
    <property type="molecule type" value="Genomic_DNA"/>
</dbReference>
<keyword evidence="1" id="KW-0032">Aminotransferase</keyword>
<proteinExistence type="predicted"/>
<keyword evidence="3" id="KW-0663">Pyridoxal phosphate</keyword>
<dbReference type="Gene3D" id="3.40.640.10">
    <property type="entry name" value="Type I PLP-dependent aspartate aminotransferase-like (Major domain)"/>
    <property type="match status" value="1"/>
</dbReference>
<dbReference type="InterPro" id="IPR015424">
    <property type="entry name" value="PyrdxlP-dep_Trfase"/>
</dbReference>
<evidence type="ECO:0008006" key="5">
    <source>
        <dbReference type="Google" id="ProtNLM"/>
    </source>
</evidence>
<gene>
    <name evidence="4" type="ORF">METZ01_LOCUS133913</name>
</gene>
<keyword evidence="2" id="KW-0808">Transferase</keyword>
<feature type="non-terminal residue" evidence="4">
    <location>
        <position position="1"/>
    </location>
</feature>